<dbReference type="InterPro" id="IPR032675">
    <property type="entry name" value="LRR_dom_sf"/>
</dbReference>
<dbReference type="SMART" id="SM00367">
    <property type="entry name" value="LRR_CC"/>
    <property type="match status" value="7"/>
</dbReference>
<dbReference type="InterPro" id="IPR006553">
    <property type="entry name" value="Leu-rich_rpt_Cys-con_subtyp"/>
</dbReference>
<evidence type="ECO:0000313" key="3">
    <source>
        <dbReference type="Proteomes" id="UP001327560"/>
    </source>
</evidence>
<dbReference type="AlphaFoldDB" id="A0AAQ3QRM3"/>
<sequence length="219" mass="23796">MMQITEKCLPAVLELPYLEDLALAGLSIDEKGLMSVKQGCKSLQVLDMSNCQLTSDVGLSSLMTKASGLCQLRLAYNCMEIHSLDSSLQKLSKLQSIILDGCEVTTAGLKTIGNSCIPLRELSLRKCSGVTDEGLSSIVIRHKELAKLDLTCCHYITDVSLASITVSCTSLTTLRMESCILISNEGFHLIGQRCHHLKELDLTDNDLDDEGCPIIVSAM</sequence>
<evidence type="ECO:0000313" key="2">
    <source>
        <dbReference type="EMBL" id="WOL18000.1"/>
    </source>
</evidence>
<evidence type="ECO:0000259" key="1">
    <source>
        <dbReference type="Pfam" id="PF25372"/>
    </source>
</evidence>
<accession>A0AAQ3QRM3</accession>
<feature type="domain" description="F-box/LRR-repeat protein 15-like leucin rich repeat" evidence="1">
    <location>
        <begin position="86"/>
        <end position="202"/>
    </location>
</feature>
<dbReference type="InterPro" id="IPR057207">
    <property type="entry name" value="FBXL15_LRR"/>
</dbReference>
<dbReference type="Proteomes" id="UP001327560">
    <property type="component" value="Chromosome 8"/>
</dbReference>
<dbReference type="PANTHER" id="PTHR13318">
    <property type="entry name" value="PARTNER OF PAIRED, ISOFORM B-RELATED"/>
    <property type="match status" value="1"/>
</dbReference>
<keyword evidence="3" id="KW-1185">Reference proteome</keyword>
<dbReference type="Pfam" id="PF25372">
    <property type="entry name" value="DUF7885"/>
    <property type="match status" value="1"/>
</dbReference>
<name>A0AAQ3QRM3_9LILI</name>
<dbReference type="Pfam" id="PF13516">
    <property type="entry name" value="LRR_6"/>
    <property type="match status" value="1"/>
</dbReference>
<dbReference type="Gene3D" id="3.80.10.10">
    <property type="entry name" value="Ribonuclease Inhibitor"/>
    <property type="match status" value="1"/>
</dbReference>
<gene>
    <name evidence="2" type="ORF">Cni_G26793</name>
</gene>
<dbReference type="GO" id="GO:0031146">
    <property type="term" value="P:SCF-dependent proteasomal ubiquitin-dependent protein catabolic process"/>
    <property type="evidence" value="ECO:0007669"/>
    <property type="project" value="TreeGrafter"/>
</dbReference>
<dbReference type="InterPro" id="IPR001611">
    <property type="entry name" value="Leu-rich_rpt"/>
</dbReference>
<dbReference type="GO" id="GO:0019005">
    <property type="term" value="C:SCF ubiquitin ligase complex"/>
    <property type="evidence" value="ECO:0007669"/>
    <property type="project" value="TreeGrafter"/>
</dbReference>
<reference evidence="2 3" key="1">
    <citation type="submission" date="2023-10" db="EMBL/GenBank/DDBJ databases">
        <title>Chromosome-scale genome assembly provides insights into flower coloration mechanisms of Canna indica.</title>
        <authorList>
            <person name="Li C."/>
        </authorList>
    </citation>
    <scope>NUCLEOTIDE SEQUENCE [LARGE SCALE GENOMIC DNA]</scope>
    <source>
        <tissue evidence="2">Flower</tissue>
    </source>
</reference>
<organism evidence="2 3">
    <name type="scientific">Canna indica</name>
    <name type="common">Indian-shot</name>
    <dbReference type="NCBI Taxonomy" id="4628"/>
    <lineage>
        <taxon>Eukaryota</taxon>
        <taxon>Viridiplantae</taxon>
        <taxon>Streptophyta</taxon>
        <taxon>Embryophyta</taxon>
        <taxon>Tracheophyta</taxon>
        <taxon>Spermatophyta</taxon>
        <taxon>Magnoliopsida</taxon>
        <taxon>Liliopsida</taxon>
        <taxon>Zingiberales</taxon>
        <taxon>Cannaceae</taxon>
        <taxon>Canna</taxon>
    </lineage>
</organism>
<dbReference type="PANTHER" id="PTHR13318:SF105">
    <property type="entry name" value="F-BOX_LRR-REPEAT PROTEIN 3"/>
    <property type="match status" value="1"/>
</dbReference>
<proteinExistence type="predicted"/>
<protein>
    <submittedName>
        <fullName evidence="2">F-box/LRR-repeat protein 3-like</fullName>
    </submittedName>
</protein>
<dbReference type="EMBL" id="CP136897">
    <property type="protein sequence ID" value="WOL18000.1"/>
    <property type="molecule type" value="Genomic_DNA"/>
</dbReference>
<dbReference type="SUPFAM" id="SSF52047">
    <property type="entry name" value="RNI-like"/>
    <property type="match status" value="1"/>
</dbReference>